<feature type="non-terminal residue" evidence="4">
    <location>
        <position position="1"/>
    </location>
</feature>
<comment type="caution">
    <text evidence="4">The sequence shown here is derived from an EMBL/GenBank/DDBJ whole genome shotgun (WGS) entry which is preliminary data.</text>
</comment>
<feature type="transmembrane region" description="Helical" evidence="1">
    <location>
        <begin position="831"/>
        <end position="855"/>
    </location>
</feature>
<keyword evidence="1" id="KW-0812">Transmembrane</keyword>
<proteinExistence type="predicted"/>
<sequence>TIDDQVLVLAENFNLLSRYQSDNGTYLFCAPYEVDIPFFCDNNNNLALLNINGNGLIPITKDQLTTLTTVTSITFVKIPIAMETFTYFMEIPNLDIELDTCGITAFPTQNVSDKYKVVLHNNPIESIPSLMAPPFLIMYIWEITANDTSYFRNLTYFNVDEEINLTTFKSITNNIPVFTKIPLILEVIDLYDMYTLPGFAWKNMTGAIYLEVDVIPPTSIIDISNQNIESIDFRNCTMTGPLPELQPITKLYSFDKFCNIFANLSYNNLTGPLPQCIGCYIKNPMYSSNFAGNNFTNYKEGILYPNCTITISKAVLSSQTLKLYGTNFPIDTREITTDPVLVNTVYGYNSTQISFSLSTSTYNMLKSHGYIDIHFKTPNITVRSPKFILESPIIANIWYTPLLDLGYTFQAVGFNFGTNYSVVKVDIPPYKCFVTYLVDYVIKCDLYNKSIPEQQYSFNFNLSGTISKKSFNFVRSYPILSSIIPVPVSGGNITMYGYFGPNPQNVSVVLTVQTTMNTKYNCTGAVVNSTTIGCYLGPIVIPNDIYYQLTISAEVDGLNTVGVYTILDDKLPCSNSGCGNHGACTTLGCVCYQGFRGAKCDLIADNPNIVVNSTGAHFGDDDGSFTLSIVSVRELTPFGVLVSEIPIDKWTPTAINNNNGEVHSIFEFKKNNFTITTDFEEIISEKNITFAGIEMNLQPGSIKLSITLSSWQYISSVNYLQVVLNSTADFNQCDEDGSGDNGIETDGNLNFLQIKKGGKVFYGQFLNKVLSDQRATIVSNQVLSEDDNSILIGLNLPHCNECVIDPNFSVLLDSEFNNDDCKSSLLKDKPWFLPVVVVIPIVSVAIIGAASYVIIKKNQFTRFHNKLQKISHNEYPLVNGTYLFCGLYNRAITCTNQLYIEKIILKGNGLISITQDLLTSLMTTLSIIELDSIPLSTETVEYLFSSQQLTSFKFDTCGVTTLPTQLNKLTSSVILHNNPVQVIPELSSLYFRLNTWRITANDTTYIKNISYTNVEAQSLISFDSITNTFPNFAVTSEFTERTIILGPNFDMSTYNNIFNYSGTSLGIIDNFGTYKLPFFPENLSITELNLMVDIEIPTNYINVTNTSRLHYLKIVSNKVPFTFNNEFPFIGLNSLDSLHLENNLYSSFPTQLYQYPDLNYIILKNCSMSGPLPVYPYNNLPFLDLSYNKLSGSINGSLYCKHMNIFSYNNLTGLLPECFGCYIKNPVYAKYFAGNNFSNYKEGELYPSCTITISKVILSIQMMSFYGENFPMLGSEAEIVQFPTLMIYPQTSTEMRVTPIMNLYKSLVALGYVDIHFITPNITIRSSIILEPPKIVNVFYSPLLNIGYTFGVIGTNFGTNYSLVKVDIPPYKCILSELYQYSVICNIYERNIPDKEYSFNLNYTGTIIKMSFDFVRLYPIVSSIIPVPISGGKVTIYGYFGPNPQEVNVTLQIHSTTKLNYTCANAIFNSTEITCVIGAISLQEIIYNMVMIPNVDGIEGLGIYSILDDTLHCSNSGCGNHGACTTLGCVCYQGFRGAKCDLIADNPNIVVNSTGAHFGDDDGSFTLSIVSVRELTPFGVLVSEIPIDKWTPTAINNNNGEVHSIFEFKKNNFTITTDFEEIKSEKNITFAGIEMNLQPGSIKLSITLSSWQYISSVNYLQVVLNSTADFNQCDEDGSGDNGIETDGNLNFLQIKKGGKVFYGQFLNKVLSDQRATIVSNQVLSEDDNSILIGLNLPHCNECVIDPNFSVLLDSELNDDKCNNGSLKDKTWILPVAVVIPIVSVAILISAAYVLVKKKQHIKFQNKLERLNKQ</sequence>
<dbReference type="InterPro" id="IPR054484">
    <property type="entry name" value="ComC_SSD"/>
</dbReference>
<dbReference type="Proteomes" id="UP000076078">
    <property type="component" value="Unassembled WGS sequence"/>
</dbReference>
<dbReference type="STRING" id="361077.A0A151Z5Y3"/>
<dbReference type="PANTHER" id="PTHR24032">
    <property type="entry name" value="EGF-LIKE DOMAIN-CONTAINING PROTEIN-RELATED-RELATED"/>
    <property type="match status" value="1"/>
</dbReference>
<feature type="transmembrane region" description="Helical" evidence="1">
    <location>
        <begin position="875"/>
        <end position="892"/>
    </location>
</feature>
<dbReference type="OrthoDB" id="26095at2759"/>
<dbReference type="PANTHER" id="PTHR24032:SF16">
    <property type="entry name" value="EGF-LIKE DOMAIN-CONTAINING PROTEIN"/>
    <property type="match status" value="1"/>
</dbReference>
<dbReference type="EMBL" id="LODT01000041">
    <property type="protein sequence ID" value="KYQ89347.1"/>
    <property type="molecule type" value="Genomic_DNA"/>
</dbReference>
<feature type="transmembrane region" description="Helical" evidence="1">
    <location>
        <begin position="1771"/>
        <end position="1795"/>
    </location>
</feature>
<keyword evidence="5" id="KW-1185">Reference proteome</keyword>
<organism evidence="4 5">
    <name type="scientific">Tieghemostelium lacteum</name>
    <name type="common">Slime mold</name>
    <name type="synonym">Dictyostelium lacteum</name>
    <dbReference type="NCBI Taxonomy" id="361077"/>
    <lineage>
        <taxon>Eukaryota</taxon>
        <taxon>Amoebozoa</taxon>
        <taxon>Evosea</taxon>
        <taxon>Eumycetozoa</taxon>
        <taxon>Dictyostelia</taxon>
        <taxon>Dictyosteliales</taxon>
        <taxon>Raperosteliaceae</taxon>
        <taxon>Tieghemostelium</taxon>
    </lineage>
</organism>
<dbReference type="InterPro" id="IPR053331">
    <property type="entry name" value="EGF-like_comC"/>
</dbReference>
<evidence type="ECO:0000313" key="4">
    <source>
        <dbReference type="EMBL" id="KYQ89347.1"/>
    </source>
</evidence>
<dbReference type="Pfam" id="PF22933">
    <property type="entry name" value="ComC_SSD"/>
    <property type="match status" value="2"/>
</dbReference>
<accession>A0A151Z5Y3</accession>
<dbReference type="CDD" id="cd00603">
    <property type="entry name" value="IPT_PCSR"/>
    <property type="match status" value="1"/>
</dbReference>
<evidence type="ECO:0000313" key="5">
    <source>
        <dbReference type="Proteomes" id="UP000076078"/>
    </source>
</evidence>
<dbReference type="PROSITE" id="PS00022">
    <property type="entry name" value="EGF_1"/>
    <property type="match status" value="2"/>
</dbReference>
<dbReference type="SUPFAM" id="SSF52075">
    <property type="entry name" value="Outer arm dynein light chain 1"/>
    <property type="match status" value="1"/>
</dbReference>
<dbReference type="OMA" id="CDSCIID"/>
<keyword evidence="1" id="KW-1133">Transmembrane helix</keyword>
<feature type="domain" description="EGF-like" evidence="2 3">
    <location>
        <begin position="589"/>
        <end position="600"/>
    </location>
</feature>
<evidence type="ECO:0000259" key="2">
    <source>
        <dbReference type="PROSITE" id="PS00022"/>
    </source>
</evidence>
<evidence type="ECO:0000259" key="3">
    <source>
        <dbReference type="PROSITE" id="PS01186"/>
    </source>
</evidence>
<dbReference type="PROSITE" id="PS01186">
    <property type="entry name" value="EGF_2"/>
    <property type="match status" value="2"/>
</dbReference>
<dbReference type="InterPro" id="IPR032675">
    <property type="entry name" value="LRR_dom_sf"/>
</dbReference>
<name>A0A151Z5Y3_TIELA</name>
<gene>
    <name evidence="4" type="ORF">DLAC_10011</name>
</gene>
<protein>
    <recommendedName>
        <fullName evidence="2 3">EGF-like domain-containing protein</fullName>
    </recommendedName>
</protein>
<dbReference type="InterPro" id="IPR000742">
    <property type="entry name" value="EGF"/>
</dbReference>
<dbReference type="Gene3D" id="3.80.10.10">
    <property type="entry name" value="Ribonuclease Inhibitor"/>
    <property type="match status" value="2"/>
</dbReference>
<dbReference type="InParanoid" id="A0A151Z5Y3"/>
<keyword evidence="1" id="KW-0472">Membrane</keyword>
<evidence type="ECO:0000256" key="1">
    <source>
        <dbReference type="SAM" id="Phobius"/>
    </source>
</evidence>
<feature type="domain" description="EGF-like" evidence="2 3">
    <location>
        <begin position="1529"/>
        <end position="1540"/>
    </location>
</feature>
<reference evidence="4 5" key="1">
    <citation type="submission" date="2015-12" db="EMBL/GenBank/DDBJ databases">
        <title>Dictyostelia acquired genes for synthesis and detection of signals that induce cell-type specialization by lateral gene transfer from prokaryotes.</title>
        <authorList>
            <person name="Gloeckner G."/>
            <person name="Schaap P."/>
        </authorList>
    </citation>
    <scope>NUCLEOTIDE SEQUENCE [LARGE SCALE GENOMIC DNA]</scope>
    <source>
        <strain evidence="4 5">TK</strain>
    </source>
</reference>